<dbReference type="PROSITE" id="PS00151">
    <property type="entry name" value="ACYLPHOSPHATASE_2"/>
    <property type="match status" value="1"/>
</dbReference>
<evidence type="ECO:0000256" key="4">
    <source>
        <dbReference type="ARBA" id="ARBA00047645"/>
    </source>
</evidence>
<protein>
    <recommendedName>
        <fullName evidence="3 5">Acylphosphatase</fullName>
        <ecNumber evidence="2 5">3.6.1.7</ecNumber>
    </recommendedName>
</protein>
<comment type="caution">
    <text evidence="9">The sequence shown here is derived from an EMBL/GenBank/DDBJ whole genome shotgun (WGS) entry which is preliminary data.</text>
</comment>
<evidence type="ECO:0000256" key="7">
    <source>
        <dbReference type="RuleBase" id="RU004168"/>
    </source>
</evidence>
<evidence type="ECO:0000256" key="1">
    <source>
        <dbReference type="ARBA" id="ARBA00005614"/>
    </source>
</evidence>
<evidence type="ECO:0000313" key="10">
    <source>
        <dbReference type="Proteomes" id="UP001500221"/>
    </source>
</evidence>
<feature type="domain" description="Acylphosphatase-like" evidence="8">
    <location>
        <begin position="4"/>
        <end position="90"/>
    </location>
</feature>
<dbReference type="EMBL" id="BAABKG010000001">
    <property type="protein sequence ID" value="GAA5143070.1"/>
    <property type="molecule type" value="Genomic_DNA"/>
</dbReference>
<dbReference type="PANTHER" id="PTHR47268:SF4">
    <property type="entry name" value="ACYLPHOSPHATASE"/>
    <property type="match status" value="1"/>
</dbReference>
<accession>A0ABP9P9P0</accession>
<organism evidence="9 10">
    <name type="scientific">Nocardioides marinquilinus</name>
    <dbReference type="NCBI Taxonomy" id="1210400"/>
    <lineage>
        <taxon>Bacteria</taxon>
        <taxon>Bacillati</taxon>
        <taxon>Actinomycetota</taxon>
        <taxon>Actinomycetes</taxon>
        <taxon>Propionibacteriales</taxon>
        <taxon>Nocardioidaceae</taxon>
        <taxon>Nocardioides</taxon>
    </lineage>
</organism>
<dbReference type="SUPFAM" id="SSF54975">
    <property type="entry name" value="Acylphosphatase/BLUF domain-like"/>
    <property type="match status" value="1"/>
</dbReference>
<evidence type="ECO:0000256" key="3">
    <source>
        <dbReference type="ARBA" id="ARBA00015991"/>
    </source>
</evidence>
<sequence length="90" mass="9540">MTRAVDLVVTGVVQGVSFRAYAQREARRLGVAGWVANRGDGAVEARVEGDDDAVEAMTRWCRTGSPAARVAGVSVSEAEVSGVTSFEVRR</sequence>
<evidence type="ECO:0000259" key="8">
    <source>
        <dbReference type="PROSITE" id="PS51160"/>
    </source>
</evidence>
<reference evidence="10" key="1">
    <citation type="journal article" date="2019" name="Int. J. Syst. Evol. Microbiol.">
        <title>The Global Catalogue of Microorganisms (GCM) 10K type strain sequencing project: providing services to taxonomists for standard genome sequencing and annotation.</title>
        <authorList>
            <consortium name="The Broad Institute Genomics Platform"/>
            <consortium name="The Broad Institute Genome Sequencing Center for Infectious Disease"/>
            <person name="Wu L."/>
            <person name="Ma J."/>
        </authorList>
    </citation>
    <scope>NUCLEOTIDE SEQUENCE [LARGE SCALE GENOMIC DNA]</scope>
    <source>
        <strain evidence="10">JCM 18459</strain>
    </source>
</reference>
<dbReference type="PRINTS" id="PR00112">
    <property type="entry name" value="ACYLPHPHTASE"/>
</dbReference>
<keyword evidence="10" id="KW-1185">Reference proteome</keyword>
<dbReference type="InterPro" id="IPR036046">
    <property type="entry name" value="Acylphosphatase-like_dom_sf"/>
</dbReference>
<gene>
    <name evidence="9" type="ORF">GCM10023340_07680</name>
</gene>
<comment type="catalytic activity">
    <reaction evidence="4 5 6">
        <text>an acyl phosphate + H2O = a carboxylate + phosphate + H(+)</text>
        <dbReference type="Rhea" id="RHEA:14965"/>
        <dbReference type="ChEBI" id="CHEBI:15377"/>
        <dbReference type="ChEBI" id="CHEBI:15378"/>
        <dbReference type="ChEBI" id="CHEBI:29067"/>
        <dbReference type="ChEBI" id="CHEBI:43474"/>
        <dbReference type="ChEBI" id="CHEBI:59918"/>
        <dbReference type="EC" id="3.6.1.7"/>
    </reaction>
</comment>
<dbReference type="Proteomes" id="UP001500221">
    <property type="component" value="Unassembled WGS sequence"/>
</dbReference>
<dbReference type="PROSITE" id="PS00150">
    <property type="entry name" value="ACYLPHOSPHATASE_1"/>
    <property type="match status" value="1"/>
</dbReference>
<feature type="active site" evidence="5">
    <location>
        <position position="19"/>
    </location>
</feature>
<evidence type="ECO:0000256" key="6">
    <source>
        <dbReference type="RuleBase" id="RU000553"/>
    </source>
</evidence>
<keyword evidence="5 6" id="KW-0378">Hydrolase</keyword>
<dbReference type="InterPro" id="IPR001792">
    <property type="entry name" value="Acylphosphatase-like_dom"/>
</dbReference>
<dbReference type="Pfam" id="PF00708">
    <property type="entry name" value="Acylphosphatase"/>
    <property type="match status" value="1"/>
</dbReference>
<comment type="similarity">
    <text evidence="1 7">Belongs to the acylphosphatase family.</text>
</comment>
<feature type="active site" evidence="5">
    <location>
        <position position="37"/>
    </location>
</feature>
<evidence type="ECO:0000256" key="2">
    <source>
        <dbReference type="ARBA" id="ARBA00012150"/>
    </source>
</evidence>
<dbReference type="Gene3D" id="3.30.70.100">
    <property type="match status" value="1"/>
</dbReference>
<dbReference type="PANTHER" id="PTHR47268">
    <property type="entry name" value="ACYLPHOSPHATASE"/>
    <property type="match status" value="1"/>
</dbReference>
<dbReference type="EC" id="3.6.1.7" evidence="2 5"/>
<evidence type="ECO:0000313" key="9">
    <source>
        <dbReference type="EMBL" id="GAA5143070.1"/>
    </source>
</evidence>
<proteinExistence type="inferred from homology"/>
<name>A0ABP9P9P0_9ACTN</name>
<evidence type="ECO:0000256" key="5">
    <source>
        <dbReference type="PROSITE-ProRule" id="PRU00520"/>
    </source>
</evidence>
<dbReference type="InterPro" id="IPR020456">
    <property type="entry name" value="Acylphosphatase"/>
</dbReference>
<dbReference type="InterPro" id="IPR017968">
    <property type="entry name" value="Acylphosphatase_CS"/>
</dbReference>
<dbReference type="PROSITE" id="PS51160">
    <property type="entry name" value="ACYLPHOSPHATASE_3"/>
    <property type="match status" value="1"/>
</dbReference>